<gene>
    <name evidence="2" type="ORF">DAKH74_023970</name>
    <name evidence="3" type="ORF">DAKH74_023980</name>
</gene>
<feature type="region of interest" description="Disordered" evidence="1">
    <location>
        <begin position="1"/>
        <end position="102"/>
    </location>
</feature>
<dbReference type="EMBL" id="BTGD01000006">
    <property type="protein sequence ID" value="GMM55782.1"/>
    <property type="molecule type" value="Genomic_DNA"/>
</dbReference>
<comment type="caution">
    <text evidence="2">The sequence shown here is derived from an EMBL/GenBank/DDBJ whole genome shotgun (WGS) entry which is preliminary data.</text>
</comment>
<proteinExistence type="predicted"/>
<evidence type="ECO:0000313" key="2">
    <source>
        <dbReference type="EMBL" id="GMM55781.1"/>
    </source>
</evidence>
<dbReference type="EMBL" id="BTGD01000006">
    <property type="protein sequence ID" value="GMM55781.1"/>
    <property type="molecule type" value="Genomic_DNA"/>
</dbReference>
<organism evidence="2 4">
    <name type="scientific">Maudiozyma humilis</name>
    <name type="common">Sour dough yeast</name>
    <name type="synonym">Kazachstania humilis</name>
    <dbReference type="NCBI Taxonomy" id="51915"/>
    <lineage>
        <taxon>Eukaryota</taxon>
        <taxon>Fungi</taxon>
        <taxon>Dikarya</taxon>
        <taxon>Ascomycota</taxon>
        <taxon>Saccharomycotina</taxon>
        <taxon>Saccharomycetes</taxon>
        <taxon>Saccharomycetales</taxon>
        <taxon>Saccharomycetaceae</taxon>
        <taxon>Maudiozyma</taxon>
    </lineage>
</organism>
<reference evidence="2 4" key="1">
    <citation type="journal article" date="2023" name="Elife">
        <title>Identification of key yeast species and microbe-microbe interactions impacting larval growth of Drosophila in the wild.</title>
        <authorList>
            <person name="Mure A."/>
            <person name="Sugiura Y."/>
            <person name="Maeda R."/>
            <person name="Honda K."/>
            <person name="Sakurai N."/>
            <person name="Takahashi Y."/>
            <person name="Watada M."/>
            <person name="Katoh T."/>
            <person name="Gotoh A."/>
            <person name="Gotoh Y."/>
            <person name="Taniguchi I."/>
            <person name="Nakamura K."/>
            <person name="Hayashi T."/>
            <person name="Katayama T."/>
            <person name="Uemura T."/>
            <person name="Hattori Y."/>
        </authorList>
    </citation>
    <scope>NUCLEOTIDE SEQUENCE [LARGE SCALE GENOMIC DNA]</scope>
    <source>
        <strain evidence="2 4">KH-74</strain>
    </source>
</reference>
<evidence type="ECO:0000313" key="4">
    <source>
        <dbReference type="Proteomes" id="UP001377567"/>
    </source>
</evidence>
<evidence type="ECO:0000313" key="3">
    <source>
        <dbReference type="EMBL" id="GMM55782.1"/>
    </source>
</evidence>
<accession>A0AAV5RYI4</accession>
<evidence type="ECO:0000256" key="1">
    <source>
        <dbReference type="SAM" id="MobiDB-lite"/>
    </source>
</evidence>
<feature type="compositionally biased region" description="Low complexity" evidence="1">
    <location>
        <begin position="76"/>
        <end position="92"/>
    </location>
</feature>
<dbReference type="Proteomes" id="UP001377567">
    <property type="component" value="Unassembled WGS sequence"/>
</dbReference>
<sequence length="501" mass="55987">MSEDPTDASSNSAGSAGDVTDTQRETNVLHGAISVERTGPQTRSRSGITPRPPVRLEESTSNSSTSGRQRGRPRRSATSTSTPANPSTNSTTQDAAPVFPTITAPAMPTTGLSLNNVEFQQFVTSTITAVMAGLPTQNSNDPANPTPSISSVGTLISKIPYDLLNASNYKSFDFDMDQFNPSVWRDVKFKQKRLTESIKTLPHPPAYKTDMAMSDIIRFLGWHRTFEQAIRNLGFHTFLFEQTFSDSPRNELEKAESDFVYYTILLPLFRNLSNRMPTFDDASACFSAIMKEYIKGDPLQLAMQMALQVDVSFTCTTSYIATTYSTIQTLMKLFKRRDFSESFYEDLVMTKAKANFGHQFAHHYRSWSKNPSKYSIGKLTDMIDGFIRSIPVSERTTPASATQQLTSMFNISTPAPPPEHFPSDNGSRNPKSFRSKRKDGPRRDNHRHRNHNCHSDQDTQSDDQNTPVNHHHRHRNHPTGNNIVASASSFAPREGILPVFP</sequence>
<feature type="region of interest" description="Disordered" evidence="1">
    <location>
        <begin position="409"/>
        <end position="489"/>
    </location>
</feature>
<feature type="compositionally biased region" description="Polar residues" evidence="1">
    <location>
        <begin position="59"/>
        <end position="68"/>
    </location>
</feature>
<name>A0AAV5RYI4_MAUHU</name>
<feature type="compositionally biased region" description="Basic residues" evidence="1">
    <location>
        <begin position="431"/>
        <end position="452"/>
    </location>
</feature>
<reference evidence="2" key="2">
    <citation type="submission" date="2023-06" db="EMBL/GenBank/DDBJ databases">
        <authorList>
            <person name="Mure A."/>
            <person name="Hattori Y."/>
        </authorList>
    </citation>
    <scope>NUCLEOTIDE SEQUENCE</scope>
    <source>
        <strain evidence="2">KH-74</strain>
    </source>
</reference>
<protein>
    <submittedName>
        <fullName evidence="2">Uncharacterized protein</fullName>
    </submittedName>
</protein>
<dbReference type="AlphaFoldDB" id="A0AAV5RYI4"/>
<feature type="compositionally biased region" description="Low complexity" evidence="1">
    <location>
        <begin position="8"/>
        <end position="17"/>
    </location>
</feature>
<keyword evidence="4" id="KW-1185">Reference proteome</keyword>